<dbReference type="Proteomes" id="UP000002208">
    <property type="component" value="Chromosome"/>
</dbReference>
<proteinExistence type="predicted"/>
<protein>
    <submittedName>
        <fullName evidence="1">Uncharacterized protein</fullName>
    </submittedName>
</protein>
<evidence type="ECO:0000313" key="2">
    <source>
        <dbReference type="Proteomes" id="UP000002208"/>
    </source>
</evidence>
<keyword evidence="2" id="KW-1185">Reference proteome</keyword>
<accession>C1CXX3</accession>
<dbReference type="HOGENOM" id="CLU_2522032_0_0_0"/>
<name>C1CXX3_DEIDV</name>
<reference evidence="1 2" key="1">
    <citation type="journal article" date="2009" name="PLoS Genet.">
        <title>Alliance of proteomics and genomics to unravel the specificities of Sahara bacterium Deinococcus deserti.</title>
        <authorList>
            <person name="de Groot A."/>
            <person name="Dulermo R."/>
            <person name="Ortet P."/>
            <person name="Blanchard L."/>
            <person name="Guerin P."/>
            <person name="Fernandez B."/>
            <person name="Vacherie B."/>
            <person name="Dossat C."/>
            <person name="Jolivet E."/>
            <person name="Siguier P."/>
            <person name="Chandler M."/>
            <person name="Barakat M."/>
            <person name="Dedieu A."/>
            <person name="Barbe V."/>
            <person name="Heulin T."/>
            <person name="Sommer S."/>
            <person name="Achouak W."/>
            <person name="Armengaud J."/>
        </authorList>
    </citation>
    <scope>NUCLEOTIDE SEQUENCE [LARGE SCALE GENOMIC DNA]</scope>
    <source>
        <strain evidence="2">DSM 17065 / CIP 109153 / LMG 22923 / VCD115</strain>
    </source>
</reference>
<gene>
    <name evidence="1" type="ordered locus">Deide_19330</name>
</gene>
<organism evidence="1 2">
    <name type="scientific">Deinococcus deserti (strain DSM 17065 / CIP 109153 / LMG 22923 / VCD115)</name>
    <dbReference type="NCBI Taxonomy" id="546414"/>
    <lineage>
        <taxon>Bacteria</taxon>
        <taxon>Thermotogati</taxon>
        <taxon>Deinococcota</taxon>
        <taxon>Deinococci</taxon>
        <taxon>Deinococcales</taxon>
        <taxon>Deinococcaceae</taxon>
        <taxon>Deinococcus</taxon>
    </lineage>
</organism>
<evidence type="ECO:0000313" key="1">
    <source>
        <dbReference type="EMBL" id="ACO46929.2"/>
    </source>
</evidence>
<sequence>MTQTVRRALLHVYGEDGQQARLAILLDGRVRLRIQMGDVSHDIYASTLEEIGLLAAAEPLLCDELYDQLTWELELMALCGDRES</sequence>
<dbReference type="EMBL" id="CP001114">
    <property type="protein sequence ID" value="ACO46929.2"/>
    <property type="molecule type" value="Genomic_DNA"/>
</dbReference>
<dbReference type="STRING" id="546414.Deide_19330"/>
<dbReference type="PaxDb" id="546414-Deide_19330"/>
<dbReference type="RefSeq" id="WP_041227236.1">
    <property type="nucleotide sequence ID" value="NC_012526.1"/>
</dbReference>
<dbReference type="AlphaFoldDB" id="C1CXX3"/>
<dbReference type="OrthoDB" id="74322at2"/>
<dbReference type="KEGG" id="ddr:Deide_19330"/>